<accession>A0A6B0UTH0</accession>
<feature type="transmembrane region" description="Helical" evidence="1">
    <location>
        <begin position="28"/>
        <end position="47"/>
    </location>
</feature>
<sequence length="141" mass="15050">MGRTGCFTVVLFTSVTFPSSVEETESHVVVLLFGLFLLLLLLGGVLASGRCSGGRPGGGSCGRGRSGPDARAHVRDERLQAESLERLGEQAGPVRLNLDACSLEDRADLLSGDCNLIVLEDKGAINARELVVGWHYDLLLR</sequence>
<name>A0A6B0UTH0_IXORI</name>
<reference evidence="2" key="1">
    <citation type="submission" date="2019-12" db="EMBL/GenBank/DDBJ databases">
        <title>An insight into the sialome of adult female Ixodes ricinus ticks feeding for 6 days.</title>
        <authorList>
            <person name="Perner J."/>
            <person name="Ribeiro J.M.C."/>
        </authorList>
    </citation>
    <scope>NUCLEOTIDE SEQUENCE</scope>
    <source>
        <strain evidence="2">Semi-engorged</strain>
        <tissue evidence="2">Salivary glands</tissue>
    </source>
</reference>
<evidence type="ECO:0000256" key="1">
    <source>
        <dbReference type="SAM" id="Phobius"/>
    </source>
</evidence>
<organism evidence="2">
    <name type="scientific">Ixodes ricinus</name>
    <name type="common">Common tick</name>
    <name type="synonym">Acarus ricinus</name>
    <dbReference type="NCBI Taxonomy" id="34613"/>
    <lineage>
        <taxon>Eukaryota</taxon>
        <taxon>Metazoa</taxon>
        <taxon>Ecdysozoa</taxon>
        <taxon>Arthropoda</taxon>
        <taxon>Chelicerata</taxon>
        <taxon>Arachnida</taxon>
        <taxon>Acari</taxon>
        <taxon>Parasitiformes</taxon>
        <taxon>Ixodida</taxon>
        <taxon>Ixodoidea</taxon>
        <taxon>Ixodidae</taxon>
        <taxon>Ixodinae</taxon>
        <taxon>Ixodes</taxon>
    </lineage>
</organism>
<dbReference type="AlphaFoldDB" id="A0A6B0UTH0"/>
<keyword evidence="1" id="KW-0812">Transmembrane</keyword>
<protein>
    <submittedName>
        <fullName evidence="2">Uncharacterized protein</fullName>
    </submittedName>
</protein>
<keyword evidence="1" id="KW-1133">Transmembrane helix</keyword>
<dbReference type="EMBL" id="GIFC01010994">
    <property type="protein sequence ID" value="MXU93077.1"/>
    <property type="molecule type" value="Transcribed_RNA"/>
</dbReference>
<keyword evidence="1" id="KW-0472">Membrane</keyword>
<proteinExistence type="predicted"/>
<evidence type="ECO:0000313" key="2">
    <source>
        <dbReference type="EMBL" id="MXU93077.1"/>
    </source>
</evidence>